<name>A0A6P1BZ30_9BRAD</name>
<dbReference type="InterPro" id="IPR043502">
    <property type="entry name" value="DNA/RNA_pol_sf"/>
</dbReference>
<proteinExistence type="inferred from homology"/>
<comment type="similarity">
    <text evidence="8">Belongs to the bacterial reverse transcriptase family.</text>
</comment>
<dbReference type="NCBIfam" id="TIGR04416">
    <property type="entry name" value="group_II_RT_mat"/>
    <property type="match status" value="1"/>
</dbReference>
<evidence type="ECO:0000256" key="8">
    <source>
        <dbReference type="ARBA" id="ARBA00034120"/>
    </source>
</evidence>
<keyword evidence="7" id="KW-0051">Antiviral defense</keyword>
<evidence type="ECO:0000256" key="7">
    <source>
        <dbReference type="ARBA" id="ARBA00023118"/>
    </source>
</evidence>
<dbReference type="PANTHER" id="PTHR34047:SF8">
    <property type="entry name" value="PROTEIN YKFC"/>
    <property type="match status" value="1"/>
</dbReference>
<dbReference type="Pfam" id="PF08388">
    <property type="entry name" value="GIIM"/>
    <property type="match status" value="1"/>
</dbReference>
<dbReference type="Proteomes" id="UP000468531">
    <property type="component" value="Unassembled WGS sequence"/>
</dbReference>
<dbReference type="GO" id="GO:0051607">
    <property type="term" value="P:defense response to virus"/>
    <property type="evidence" value="ECO:0007669"/>
    <property type="project" value="UniProtKB-KW"/>
</dbReference>
<keyword evidence="3 11" id="KW-0548">Nucleotidyltransferase</keyword>
<dbReference type="CDD" id="cd01651">
    <property type="entry name" value="RT_G2_intron"/>
    <property type="match status" value="1"/>
</dbReference>
<evidence type="ECO:0000259" key="10">
    <source>
        <dbReference type="PROSITE" id="PS50878"/>
    </source>
</evidence>
<gene>
    <name evidence="11" type="primary">ltrA</name>
    <name evidence="11" type="ORF">FNJ47_45975</name>
</gene>
<comment type="caution">
    <text evidence="11">The sequence shown here is derived from an EMBL/GenBank/DDBJ whole genome shotgun (WGS) entry which is preliminary data.</text>
</comment>
<dbReference type="GO" id="GO:0046872">
    <property type="term" value="F:metal ion binding"/>
    <property type="evidence" value="ECO:0007669"/>
    <property type="project" value="UniProtKB-KW"/>
</dbReference>
<dbReference type="EC" id="2.7.7.49" evidence="1"/>
<sequence length="413" mass="47290">MEEVCARGNLEIAWKRVQGNKGGPGVDGMTIEDAKGYLRKHWPNIRSQLLEGTYQPQPVKRVEIPKPDGGVRKLGVPCVVDRLIQQALLQVLQERWDPTFSEYSYGFRPERSAHQAVAQAQHYVAEGYNIVVDLDLEKFFDRVNHDSVMGRVAKRVTDKRVLKLIRAFLKAGVMEDGLVRPVEEGTPQGGPLSPLLSNLVLDDLDKELARRGLRFCRYADDCNIYVRSYRAGERVMTSVSRFLTHKLRLRVNEAKSAVARPEERKFLGFSVSNDGGERRIAPKALDVFKARIRDMTRRTRGVSLSRLVEDLRPYLIGWRGYFGFCQTPVVLTNLEAWIRRRLRMYLWRQWRNGHNRFKELRRRGVSKIQAATTASSASTGPWRMSGHPVIQKALRNHAFDQLGLPRLYVPAEA</sequence>
<organism evidence="11 12">
    <name type="scientific">Bradyrhizobium uaiense</name>
    <dbReference type="NCBI Taxonomy" id="2594946"/>
    <lineage>
        <taxon>Bacteria</taxon>
        <taxon>Pseudomonadati</taxon>
        <taxon>Pseudomonadota</taxon>
        <taxon>Alphaproteobacteria</taxon>
        <taxon>Hyphomicrobiales</taxon>
        <taxon>Nitrobacteraceae</taxon>
        <taxon>Bradyrhizobium</taxon>
    </lineage>
</organism>
<dbReference type="GO" id="GO:0003964">
    <property type="term" value="F:RNA-directed DNA polymerase activity"/>
    <property type="evidence" value="ECO:0007669"/>
    <property type="project" value="UniProtKB-KW"/>
</dbReference>
<reference evidence="11 12" key="1">
    <citation type="journal article" date="2020" name="Arch. Microbiol.">
        <title>Bradyrhizobium uaiense sp. nov., a new highly efficient cowpea symbiont.</title>
        <authorList>
            <person name="Cabral Michel D."/>
            <person name="Azarias Guimaraes A."/>
            <person name="Martins da Costa E."/>
            <person name="Soares de Carvalho T."/>
            <person name="Balsanelli E."/>
            <person name="Willems A."/>
            <person name="Maltempi de Souza E."/>
            <person name="de Souza Moreira F.M."/>
        </authorList>
    </citation>
    <scope>NUCLEOTIDE SEQUENCE [LARGE SCALE GENOMIC DNA]</scope>
    <source>
        <strain evidence="11 12">UFLA 03-164</strain>
    </source>
</reference>
<comment type="catalytic activity">
    <reaction evidence="9">
        <text>DNA(n) + a 2'-deoxyribonucleoside 5'-triphosphate = DNA(n+1) + diphosphate</text>
        <dbReference type="Rhea" id="RHEA:22508"/>
        <dbReference type="Rhea" id="RHEA-COMP:17339"/>
        <dbReference type="Rhea" id="RHEA-COMP:17340"/>
        <dbReference type="ChEBI" id="CHEBI:33019"/>
        <dbReference type="ChEBI" id="CHEBI:61560"/>
        <dbReference type="ChEBI" id="CHEBI:173112"/>
        <dbReference type="EC" id="2.7.7.49"/>
    </reaction>
</comment>
<protein>
    <recommendedName>
        <fullName evidence="1">RNA-directed DNA polymerase</fullName>
        <ecNumber evidence="1">2.7.7.49</ecNumber>
    </recommendedName>
</protein>
<dbReference type="Pfam" id="PF00078">
    <property type="entry name" value="RVT_1"/>
    <property type="match status" value="1"/>
</dbReference>
<dbReference type="InterPro" id="IPR051083">
    <property type="entry name" value="GrpII_Intron_Splice-Mob/Def"/>
</dbReference>
<keyword evidence="4" id="KW-0479">Metal-binding</keyword>
<dbReference type="InterPro" id="IPR030931">
    <property type="entry name" value="Group_II_RT_mat"/>
</dbReference>
<dbReference type="InterPro" id="IPR013597">
    <property type="entry name" value="Mat_intron_G2"/>
</dbReference>
<keyword evidence="12" id="KW-1185">Reference proteome</keyword>
<accession>A0A6P1BZ30</accession>
<evidence type="ECO:0000256" key="6">
    <source>
        <dbReference type="ARBA" id="ARBA00022918"/>
    </source>
</evidence>
<evidence type="ECO:0000313" key="11">
    <source>
        <dbReference type="EMBL" id="NEV02823.1"/>
    </source>
</evidence>
<evidence type="ECO:0000256" key="1">
    <source>
        <dbReference type="ARBA" id="ARBA00012493"/>
    </source>
</evidence>
<keyword evidence="6 11" id="KW-0695">RNA-directed DNA polymerase</keyword>
<evidence type="ECO:0000313" key="12">
    <source>
        <dbReference type="Proteomes" id="UP000468531"/>
    </source>
</evidence>
<dbReference type="PANTHER" id="PTHR34047">
    <property type="entry name" value="NUCLEAR INTRON MATURASE 1, MITOCHONDRIAL-RELATED"/>
    <property type="match status" value="1"/>
</dbReference>
<dbReference type="AlphaFoldDB" id="A0A6P1BZ30"/>
<feature type="domain" description="Reverse transcriptase" evidence="10">
    <location>
        <begin position="45"/>
        <end position="271"/>
    </location>
</feature>
<dbReference type="EMBL" id="VKHP01000449">
    <property type="protein sequence ID" value="NEV02823.1"/>
    <property type="molecule type" value="Genomic_DNA"/>
</dbReference>
<evidence type="ECO:0000256" key="4">
    <source>
        <dbReference type="ARBA" id="ARBA00022723"/>
    </source>
</evidence>
<evidence type="ECO:0000256" key="9">
    <source>
        <dbReference type="ARBA" id="ARBA00048173"/>
    </source>
</evidence>
<dbReference type="PROSITE" id="PS50878">
    <property type="entry name" value="RT_POL"/>
    <property type="match status" value="1"/>
</dbReference>
<evidence type="ECO:0000256" key="5">
    <source>
        <dbReference type="ARBA" id="ARBA00022842"/>
    </source>
</evidence>
<evidence type="ECO:0000256" key="2">
    <source>
        <dbReference type="ARBA" id="ARBA00022679"/>
    </source>
</evidence>
<dbReference type="SUPFAM" id="SSF56672">
    <property type="entry name" value="DNA/RNA polymerases"/>
    <property type="match status" value="1"/>
</dbReference>
<dbReference type="InterPro" id="IPR000477">
    <property type="entry name" value="RT_dom"/>
</dbReference>
<keyword evidence="2 11" id="KW-0808">Transferase</keyword>
<evidence type="ECO:0000256" key="3">
    <source>
        <dbReference type="ARBA" id="ARBA00022695"/>
    </source>
</evidence>
<dbReference type="InterPro" id="IPR000123">
    <property type="entry name" value="Reverse_transcriptase_msDNA"/>
</dbReference>
<dbReference type="PRINTS" id="PR00866">
    <property type="entry name" value="RNADNAPOLMS"/>
</dbReference>
<keyword evidence="5" id="KW-0460">Magnesium</keyword>
<dbReference type="GO" id="GO:0003723">
    <property type="term" value="F:RNA binding"/>
    <property type="evidence" value="ECO:0007669"/>
    <property type="project" value="InterPro"/>
</dbReference>